<organism evidence="1 2">
    <name type="scientific">Trifolium medium</name>
    <dbReference type="NCBI Taxonomy" id="97028"/>
    <lineage>
        <taxon>Eukaryota</taxon>
        <taxon>Viridiplantae</taxon>
        <taxon>Streptophyta</taxon>
        <taxon>Embryophyta</taxon>
        <taxon>Tracheophyta</taxon>
        <taxon>Spermatophyta</taxon>
        <taxon>Magnoliopsida</taxon>
        <taxon>eudicotyledons</taxon>
        <taxon>Gunneridae</taxon>
        <taxon>Pentapetalae</taxon>
        <taxon>rosids</taxon>
        <taxon>fabids</taxon>
        <taxon>Fabales</taxon>
        <taxon>Fabaceae</taxon>
        <taxon>Papilionoideae</taxon>
        <taxon>50 kb inversion clade</taxon>
        <taxon>NPAAA clade</taxon>
        <taxon>Hologalegina</taxon>
        <taxon>IRL clade</taxon>
        <taxon>Trifolieae</taxon>
        <taxon>Trifolium</taxon>
    </lineage>
</organism>
<keyword evidence="2" id="KW-1185">Reference proteome</keyword>
<reference evidence="1 2" key="1">
    <citation type="journal article" date="2018" name="Front. Plant Sci.">
        <title>Red Clover (Trifolium pratense) and Zigzag Clover (T. medium) - A Picture of Genomic Similarities and Differences.</title>
        <authorList>
            <person name="Dluhosova J."/>
            <person name="Istvanek J."/>
            <person name="Nedelnik J."/>
            <person name="Repkova J."/>
        </authorList>
    </citation>
    <scope>NUCLEOTIDE SEQUENCE [LARGE SCALE GENOMIC DNA]</scope>
    <source>
        <strain evidence="2">cv. 10/8</strain>
        <tissue evidence="1">Leaf</tissue>
    </source>
</reference>
<sequence>NALLYGCPIIEVLDLHFRPVCLDKVSVPPSLKKLRIGAKIDVGAYLEIDAPDLECLIVRKITFGKVFSMYNLHNVVAAYLDVFPRSFVSVFALHDLLNALSGIKHLMLSRSTTK</sequence>
<dbReference type="EMBL" id="LXQA010124820">
    <property type="protein sequence ID" value="MCI21432.1"/>
    <property type="molecule type" value="Genomic_DNA"/>
</dbReference>
<evidence type="ECO:0000313" key="1">
    <source>
        <dbReference type="EMBL" id="MCI21432.1"/>
    </source>
</evidence>
<feature type="non-terminal residue" evidence="1">
    <location>
        <position position="1"/>
    </location>
</feature>
<proteinExistence type="predicted"/>
<name>A0A392QC18_9FABA</name>
<protein>
    <submittedName>
        <fullName evidence="1">F-box family protein</fullName>
    </submittedName>
</protein>
<dbReference type="Proteomes" id="UP000265520">
    <property type="component" value="Unassembled WGS sequence"/>
</dbReference>
<accession>A0A392QC18</accession>
<feature type="non-terminal residue" evidence="1">
    <location>
        <position position="114"/>
    </location>
</feature>
<evidence type="ECO:0000313" key="2">
    <source>
        <dbReference type="Proteomes" id="UP000265520"/>
    </source>
</evidence>
<comment type="caution">
    <text evidence="1">The sequence shown here is derived from an EMBL/GenBank/DDBJ whole genome shotgun (WGS) entry which is preliminary data.</text>
</comment>
<dbReference type="AlphaFoldDB" id="A0A392QC18"/>